<dbReference type="Proteomes" id="UP000326951">
    <property type="component" value="Chromosome"/>
</dbReference>
<dbReference type="EMBL" id="AP021853">
    <property type="protein sequence ID" value="BBN99176.1"/>
    <property type="molecule type" value="Genomic_DNA"/>
</dbReference>
<dbReference type="AlphaFoldDB" id="A0A5K7X5Q7"/>
<protein>
    <recommendedName>
        <fullName evidence="3">HTH luxR-type domain-containing protein</fullName>
    </recommendedName>
</protein>
<evidence type="ECO:0008006" key="3">
    <source>
        <dbReference type="Google" id="ProtNLM"/>
    </source>
</evidence>
<dbReference type="RefSeq" id="WP_232057155.1">
    <property type="nucleotide sequence ID" value="NZ_AP021853.1"/>
</dbReference>
<proteinExistence type="predicted"/>
<reference evidence="1 2" key="1">
    <citation type="submission" date="2019-09" db="EMBL/GenBank/DDBJ databases">
        <title>Complete genome sequence of Sporolactobacillus terrae 70-3.</title>
        <authorList>
            <person name="Tanaka N."/>
            <person name="Shiwa Y."/>
            <person name="Fujita N."/>
            <person name="Tanasupawat S."/>
        </authorList>
    </citation>
    <scope>NUCLEOTIDE SEQUENCE [LARGE SCALE GENOMIC DNA]</scope>
    <source>
        <strain evidence="1 2">70-3</strain>
    </source>
</reference>
<organism evidence="1 2">
    <name type="scientific">Sporolactobacillus terrae</name>
    <dbReference type="NCBI Taxonomy" id="269673"/>
    <lineage>
        <taxon>Bacteria</taxon>
        <taxon>Bacillati</taxon>
        <taxon>Bacillota</taxon>
        <taxon>Bacilli</taxon>
        <taxon>Bacillales</taxon>
        <taxon>Sporolactobacillaceae</taxon>
        <taxon>Sporolactobacillus</taxon>
    </lineage>
</organism>
<sequence length="165" mass="19069">MSAQQALYFYAINFILAKGEESLNKKEIAKILRDYHWMINEIARQRKMMIEVNQSITGQYGFEGSLPHGKNGKSDPVAQEAIRREKKSKWIEKLERQVLYIQKRIHVVTDERGIAVLECLLDGMSIRAIARHMGLSERHIYIIRDRIVTEIADNADKLPKAKSTC</sequence>
<evidence type="ECO:0000313" key="2">
    <source>
        <dbReference type="Proteomes" id="UP000326951"/>
    </source>
</evidence>
<dbReference type="Pfam" id="PF13384">
    <property type="entry name" value="HTH_23"/>
    <property type="match status" value="1"/>
</dbReference>
<evidence type="ECO:0000313" key="1">
    <source>
        <dbReference type="EMBL" id="BBN99176.1"/>
    </source>
</evidence>
<accession>A0A5K7X5Q7</accession>
<gene>
    <name evidence="1" type="primary">yqaQ</name>
    <name evidence="1" type="ORF">St703_18810</name>
</gene>
<name>A0A5K7X5Q7_9BACL</name>